<proteinExistence type="predicted"/>
<dbReference type="Proteomes" id="UP000532273">
    <property type="component" value="Unassembled WGS sequence"/>
</dbReference>
<comment type="caution">
    <text evidence="1">The sequence shown here is derived from an EMBL/GenBank/DDBJ whole genome shotgun (WGS) entry which is preliminary data.</text>
</comment>
<name>A0A7W6KEX3_9SPHI</name>
<accession>A0A7W6KEX3</accession>
<organism evidence="1 2">
    <name type="scientific">Pedobacter zeae</name>
    <dbReference type="NCBI Taxonomy" id="1737356"/>
    <lineage>
        <taxon>Bacteria</taxon>
        <taxon>Pseudomonadati</taxon>
        <taxon>Bacteroidota</taxon>
        <taxon>Sphingobacteriia</taxon>
        <taxon>Sphingobacteriales</taxon>
        <taxon>Sphingobacteriaceae</taxon>
        <taxon>Pedobacter</taxon>
    </lineage>
</organism>
<dbReference type="EMBL" id="JACIEF010000005">
    <property type="protein sequence ID" value="MBB4110580.1"/>
    <property type="molecule type" value="Genomic_DNA"/>
</dbReference>
<gene>
    <name evidence="1" type="ORF">GGQ60_004620</name>
</gene>
<reference evidence="1 2" key="1">
    <citation type="submission" date="2020-08" db="EMBL/GenBank/DDBJ databases">
        <title>Genomic Encyclopedia of Type Strains, Phase IV (KMG-IV): sequencing the most valuable type-strain genomes for metagenomic binning, comparative biology and taxonomic classification.</title>
        <authorList>
            <person name="Goeker M."/>
        </authorList>
    </citation>
    <scope>NUCLEOTIDE SEQUENCE [LARGE SCALE GENOMIC DNA]</scope>
    <source>
        <strain evidence="1 2">DSM 100774</strain>
    </source>
</reference>
<dbReference type="AlphaFoldDB" id="A0A7W6KEX3"/>
<evidence type="ECO:0000313" key="2">
    <source>
        <dbReference type="Proteomes" id="UP000532273"/>
    </source>
</evidence>
<sequence length="73" mass="8378">MMFYSGEMGLKKKSADQQPVFAANPQIVFLYYGFKFAYRLPLKPVTAFKRWSLSYPSHQTSSPFITSTKSSNK</sequence>
<evidence type="ECO:0000313" key="1">
    <source>
        <dbReference type="EMBL" id="MBB4110580.1"/>
    </source>
</evidence>
<protein>
    <submittedName>
        <fullName evidence="1">Uncharacterized protein</fullName>
    </submittedName>
</protein>